<comment type="similarity">
    <text evidence="2">Belongs to the UPF0014 family.</text>
</comment>
<gene>
    <name evidence="7" type="ORF">ACFPCY_17245</name>
</gene>
<dbReference type="PANTHER" id="PTHR30028">
    <property type="entry name" value="UPF0014 INNER MEMBRANE PROTEIN YBBM-RELATED"/>
    <property type="match status" value="1"/>
</dbReference>
<evidence type="ECO:0000256" key="2">
    <source>
        <dbReference type="ARBA" id="ARBA00005268"/>
    </source>
</evidence>
<keyword evidence="3 6" id="KW-0812">Transmembrane</keyword>
<proteinExistence type="inferred from homology"/>
<dbReference type="EMBL" id="JBHSIT010000004">
    <property type="protein sequence ID" value="MFC4909073.1"/>
    <property type="molecule type" value="Genomic_DNA"/>
</dbReference>
<dbReference type="Pfam" id="PF03649">
    <property type="entry name" value="UPF0014"/>
    <property type="match status" value="1"/>
</dbReference>
<evidence type="ECO:0000313" key="7">
    <source>
        <dbReference type="EMBL" id="MFC4909073.1"/>
    </source>
</evidence>
<feature type="transmembrane region" description="Helical" evidence="6">
    <location>
        <begin position="199"/>
        <end position="217"/>
    </location>
</feature>
<keyword evidence="4 6" id="KW-1133">Transmembrane helix</keyword>
<dbReference type="Proteomes" id="UP001595872">
    <property type="component" value="Unassembled WGS sequence"/>
</dbReference>
<name>A0ABV9TZU0_9ACTN</name>
<feature type="transmembrane region" description="Helical" evidence="6">
    <location>
        <begin position="129"/>
        <end position="149"/>
    </location>
</feature>
<feature type="transmembrane region" description="Helical" evidence="6">
    <location>
        <begin position="101"/>
        <end position="123"/>
    </location>
</feature>
<comment type="caution">
    <text evidence="7">The sequence shown here is derived from an EMBL/GenBank/DDBJ whole genome shotgun (WGS) entry which is preliminary data.</text>
</comment>
<organism evidence="7 8">
    <name type="scientific">Actinomadura gamaensis</name>
    <dbReference type="NCBI Taxonomy" id="1763541"/>
    <lineage>
        <taxon>Bacteria</taxon>
        <taxon>Bacillati</taxon>
        <taxon>Actinomycetota</taxon>
        <taxon>Actinomycetes</taxon>
        <taxon>Streptosporangiales</taxon>
        <taxon>Thermomonosporaceae</taxon>
        <taxon>Actinomadura</taxon>
    </lineage>
</organism>
<evidence type="ECO:0000256" key="6">
    <source>
        <dbReference type="SAM" id="Phobius"/>
    </source>
</evidence>
<evidence type="ECO:0000313" key="8">
    <source>
        <dbReference type="Proteomes" id="UP001595872"/>
    </source>
</evidence>
<keyword evidence="8" id="KW-1185">Reference proteome</keyword>
<accession>A0ABV9TZU0</accession>
<feature type="transmembrane region" description="Helical" evidence="6">
    <location>
        <begin position="6"/>
        <end position="28"/>
    </location>
</feature>
<feature type="transmembrane region" description="Helical" evidence="6">
    <location>
        <begin position="223"/>
        <end position="244"/>
    </location>
</feature>
<keyword evidence="5 6" id="KW-0472">Membrane</keyword>
<sequence length="259" mass="25600">MTGTPSVGPLLGLVLAAFTVVAVVLVRLGGLGLARDMATAAVRAVVQLSVVSLLIAGVLRSGGLTACFVAAMLTVAAFTAARRISGRSARTLRSAARAAGLAGLAIGAGVLPALLLLLATGLVPLRPVAVLPIAGILIGGAMTATALTGRRALDDLRQRRGEYEGGLALGLPARDAALEVCRPAAALALVPVMDQTRTVGLVTLPGAFVGVLLGGASPVQAGAAQLLVLIALLAVESASALLMLELVAAGRFGDGRASG</sequence>
<dbReference type="PANTHER" id="PTHR30028:SF0">
    <property type="entry name" value="PROTEIN ALUMINUM SENSITIVE 3"/>
    <property type="match status" value="1"/>
</dbReference>
<evidence type="ECO:0000256" key="4">
    <source>
        <dbReference type="ARBA" id="ARBA00022989"/>
    </source>
</evidence>
<dbReference type="InterPro" id="IPR005226">
    <property type="entry name" value="UPF0014_fam"/>
</dbReference>
<protein>
    <submittedName>
        <fullName evidence="7">ABC transporter permease</fullName>
    </submittedName>
</protein>
<evidence type="ECO:0000256" key="3">
    <source>
        <dbReference type="ARBA" id="ARBA00022692"/>
    </source>
</evidence>
<evidence type="ECO:0000256" key="1">
    <source>
        <dbReference type="ARBA" id="ARBA00004141"/>
    </source>
</evidence>
<feature type="transmembrane region" description="Helical" evidence="6">
    <location>
        <begin position="63"/>
        <end position="81"/>
    </location>
</feature>
<reference evidence="8" key="1">
    <citation type="journal article" date="2019" name="Int. J. Syst. Evol. Microbiol.">
        <title>The Global Catalogue of Microorganisms (GCM) 10K type strain sequencing project: providing services to taxonomists for standard genome sequencing and annotation.</title>
        <authorList>
            <consortium name="The Broad Institute Genomics Platform"/>
            <consortium name="The Broad Institute Genome Sequencing Center for Infectious Disease"/>
            <person name="Wu L."/>
            <person name="Ma J."/>
        </authorList>
    </citation>
    <scope>NUCLEOTIDE SEQUENCE [LARGE SCALE GENOMIC DNA]</scope>
    <source>
        <strain evidence="8">KLKA75</strain>
    </source>
</reference>
<dbReference type="RefSeq" id="WP_378256257.1">
    <property type="nucleotide sequence ID" value="NZ_JBHSIT010000004.1"/>
</dbReference>
<evidence type="ECO:0000256" key="5">
    <source>
        <dbReference type="ARBA" id="ARBA00023136"/>
    </source>
</evidence>
<comment type="subcellular location">
    <subcellularLocation>
        <location evidence="1">Membrane</location>
        <topology evidence="1">Multi-pass membrane protein</topology>
    </subcellularLocation>
</comment>